<protein>
    <submittedName>
        <fullName evidence="3">ATP-binding protein</fullName>
    </submittedName>
</protein>
<dbReference type="PANTHER" id="PTHR35526">
    <property type="entry name" value="ANTI-SIGMA-F FACTOR RSBW-RELATED"/>
    <property type="match status" value="1"/>
</dbReference>
<dbReference type="Gene3D" id="3.30.565.10">
    <property type="entry name" value="Histidine kinase-like ATPase, C-terminal domain"/>
    <property type="match status" value="1"/>
</dbReference>
<dbReference type="GO" id="GO:0005524">
    <property type="term" value="F:ATP binding"/>
    <property type="evidence" value="ECO:0007669"/>
    <property type="project" value="UniProtKB-KW"/>
</dbReference>
<keyword evidence="1" id="KW-0808">Transferase</keyword>
<dbReference type="Pfam" id="PF13581">
    <property type="entry name" value="HATPase_c_2"/>
    <property type="match status" value="1"/>
</dbReference>
<accession>A0A5C8Z5G7</accession>
<keyword evidence="1" id="KW-0418">Kinase</keyword>
<dbReference type="CDD" id="cd16936">
    <property type="entry name" value="HATPase_RsbW-like"/>
    <property type="match status" value="1"/>
</dbReference>
<name>A0A5C8Z5G7_9ACTN</name>
<evidence type="ECO:0000256" key="1">
    <source>
        <dbReference type="ARBA" id="ARBA00022527"/>
    </source>
</evidence>
<dbReference type="OrthoDB" id="3852626at2"/>
<dbReference type="InterPro" id="IPR050267">
    <property type="entry name" value="Anti-sigma-factor_SerPK"/>
</dbReference>
<sequence>MDAVAAARSRAFVEQAHCRTHAASVLDDARLLISELVSNAVRHGSPPITTEIECRGSAGLHVRVSDAAPGAPVVRDADDDAVSGRGMRLVDLLSSAWGVEPGQAGKAVWFQLGPAGSC</sequence>
<keyword evidence="1" id="KW-0723">Serine/threonine-protein kinase</keyword>
<evidence type="ECO:0000313" key="4">
    <source>
        <dbReference type="Proteomes" id="UP000321234"/>
    </source>
</evidence>
<gene>
    <name evidence="3" type="ORF">FMM08_19970</name>
</gene>
<dbReference type="PANTHER" id="PTHR35526:SF3">
    <property type="entry name" value="ANTI-SIGMA-F FACTOR RSBW"/>
    <property type="match status" value="1"/>
</dbReference>
<organism evidence="3 4">
    <name type="scientific">Quadrisphaera setariae</name>
    <dbReference type="NCBI Taxonomy" id="2593304"/>
    <lineage>
        <taxon>Bacteria</taxon>
        <taxon>Bacillati</taxon>
        <taxon>Actinomycetota</taxon>
        <taxon>Actinomycetes</taxon>
        <taxon>Kineosporiales</taxon>
        <taxon>Kineosporiaceae</taxon>
        <taxon>Quadrisphaera</taxon>
    </lineage>
</organism>
<feature type="domain" description="Histidine kinase/HSP90-like ATPase" evidence="2">
    <location>
        <begin position="8"/>
        <end position="111"/>
    </location>
</feature>
<dbReference type="EMBL" id="VKAC01000014">
    <property type="protein sequence ID" value="TXR52513.1"/>
    <property type="molecule type" value="Genomic_DNA"/>
</dbReference>
<keyword evidence="3" id="KW-0067">ATP-binding</keyword>
<keyword evidence="3" id="KW-0547">Nucleotide-binding</keyword>
<dbReference type="GO" id="GO:0004674">
    <property type="term" value="F:protein serine/threonine kinase activity"/>
    <property type="evidence" value="ECO:0007669"/>
    <property type="project" value="UniProtKB-KW"/>
</dbReference>
<dbReference type="Proteomes" id="UP000321234">
    <property type="component" value="Unassembled WGS sequence"/>
</dbReference>
<dbReference type="SUPFAM" id="SSF55874">
    <property type="entry name" value="ATPase domain of HSP90 chaperone/DNA topoisomerase II/histidine kinase"/>
    <property type="match status" value="1"/>
</dbReference>
<proteinExistence type="predicted"/>
<evidence type="ECO:0000259" key="2">
    <source>
        <dbReference type="Pfam" id="PF13581"/>
    </source>
</evidence>
<dbReference type="InterPro" id="IPR036890">
    <property type="entry name" value="HATPase_C_sf"/>
</dbReference>
<reference evidence="3 4" key="1">
    <citation type="submission" date="2019-07" db="EMBL/GenBank/DDBJ databases">
        <title>Quadrisphaera sp. strain DD2A genome sequencing and assembly.</title>
        <authorList>
            <person name="Kim I."/>
        </authorList>
    </citation>
    <scope>NUCLEOTIDE SEQUENCE [LARGE SCALE GENOMIC DNA]</scope>
    <source>
        <strain evidence="3 4">DD2A</strain>
    </source>
</reference>
<keyword evidence="4" id="KW-1185">Reference proteome</keyword>
<dbReference type="AlphaFoldDB" id="A0A5C8Z5G7"/>
<dbReference type="RefSeq" id="WP_139713930.1">
    <property type="nucleotide sequence ID" value="NZ_VKAC01000014.1"/>
</dbReference>
<evidence type="ECO:0000313" key="3">
    <source>
        <dbReference type="EMBL" id="TXR52513.1"/>
    </source>
</evidence>
<comment type="caution">
    <text evidence="3">The sequence shown here is derived from an EMBL/GenBank/DDBJ whole genome shotgun (WGS) entry which is preliminary data.</text>
</comment>
<dbReference type="InterPro" id="IPR003594">
    <property type="entry name" value="HATPase_dom"/>
</dbReference>